<dbReference type="Gene3D" id="3.80.10.10">
    <property type="entry name" value="Ribonuclease Inhibitor"/>
    <property type="match status" value="1"/>
</dbReference>
<dbReference type="Proteomes" id="UP000292052">
    <property type="component" value="Unassembled WGS sequence"/>
</dbReference>
<dbReference type="OrthoDB" id="26525at2759"/>
<comment type="caution">
    <text evidence="4">The sequence shown here is derived from an EMBL/GenBank/DDBJ whole genome shotgun (WGS) entry which is preliminary data.</text>
</comment>
<evidence type="ECO:0000313" key="4">
    <source>
        <dbReference type="EMBL" id="RZB84943.1"/>
    </source>
</evidence>
<name>A0A482VF58_ASBVE</name>
<sequence length="558" mass="63468">KELRLSEIFFKEDKIEKGWLDGISLKFTHLTIKKSVLSDLGEGVFSGGPFTSYMTKLTLEDIPIKSLRRNMFLNAKIESLEIRYSGLTMLTLEENTFAEISGSLRTLQLQQCIKNSEDIINATGSKADPLSVTELTLQDNDIRVLQADSFTSVSNLNTLYLDRSNILEIKPGTLDFLHLEMLTLVANKLQTLPKGIFDNMKGGINIKENKWRCDCDFTWFRDFYSSQRKLFSDIFYCFINNTDIYYENVNFCSETTSTSHFTTTSMTTTDSSDNSPVNINCRDTDLTENFFKMTSCDKVQVRNETVIMELLEAGDRYALRIIGDVLANNKLIWFNSRDRSRHGCECNLSKTIPLNDFFNEETYTVCLMNNESNTVSPFDCAGLTIPPKWENQTWISNRLISIVICAICGSLLTAVLVSALIMFYCIRQHPNLIKGNKRVIIVGSKATDAIVMPKPYDELNYTPPSFNSGSGGYLTPVNQNYDQVRSSSVLRTISKNTTFDIPSTSYPLGRMKKNQVRRVKLQHVAQTFDDHVYEPPPLPPNHPSEWIYNTSINSYSRV</sequence>
<dbReference type="EMBL" id="QDEB01107344">
    <property type="protein sequence ID" value="RZB84943.1"/>
    <property type="molecule type" value="Genomic_DNA"/>
</dbReference>
<dbReference type="PANTHER" id="PTHR24366:SF96">
    <property type="entry name" value="LEUCINE RICH REPEAT CONTAINING 53"/>
    <property type="match status" value="1"/>
</dbReference>
<keyword evidence="3" id="KW-1133">Transmembrane helix</keyword>
<dbReference type="Pfam" id="PF13855">
    <property type="entry name" value="LRR_8"/>
    <property type="match status" value="1"/>
</dbReference>
<evidence type="ECO:0000256" key="1">
    <source>
        <dbReference type="ARBA" id="ARBA00022614"/>
    </source>
</evidence>
<reference evidence="4 5" key="1">
    <citation type="submission" date="2017-03" db="EMBL/GenBank/DDBJ databases">
        <title>Genome of the blue death feigning beetle - Asbolus verrucosus.</title>
        <authorList>
            <person name="Rider S.D."/>
        </authorList>
    </citation>
    <scope>NUCLEOTIDE SEQUENCE [LARGE SCALE GENOMIC DNA]</scope>
    <source>
        <strain evidence="4">Butters</strain>
        <tissue evidence="4">Head and leg muscle</tissue>
    </source>
</reference>
<dbReference type="InterPro" id="IPR032675">
    <property type="entry name" value="LRR_dom_sf"/>
</dbReference>
<evidence type="ECO:0000313" key="5">
    <source>
        <dbReference type="Proteomes" id="UP000292052"/>
    </source>
</evidence>
<keyword evidence="2" id="KW-0677">Repeat</keyword>
<keyword evidence="5" id="KW-1185">Reference proteome</keyword>
<evidence type="ECO:0000256" key="2">
    <source>
        <dbReference type="ARBA" id="ARBA00022737"/>
    </source>
</evidence>
<keyword evidence="1" id="KW-0433">Leucine-rich repeat</keyword>
<dbReference type="STRING" id="1661398.A0A482VF58"/>
<protein>
    <submittedName>
        <fullName evidence="4">LRR 8 domain containing protein</fullName>
    </submittedName>
</protein>
<dbReference type="PANTHER" id="PTHR24366">
    <property type="entry name" value="IG(IMMUNOGLOBULIN) AND LRR(LEUCINE RICH REPEAT) DOMAINS"/>
    <property type="match status" value="1"/>
</dbReference>
<dbReference type="InterPro" id="IPR001611">
    <property type="entry name" value="Leu-rich_rpt"/>
</dbReference>
<keyword evidence="3" id="KW-0812">Transmembrane</keyword>
<dbReference type="AlphaFoldDB" id="A0A482VF58"/>
<accession>A0A482VF58</accession>
<dbReference type="SUPFAM" id="SSF52058">
    <property type="entry name" value="L domain-like"/>
    <property type="match status" value="1"/>
</dbReference>
<keyword evidence="3" id="KW-0472">Membrane</keyword>
<proteinExistence type="predicted"/>
<gene>
    <name evidence="4" type="ORF">BDFB_008823</name>
</gene>
<organism evidence="4 5">
    <name type="scientific">Asbolus verrucosus</name>
    <name type="common">Desert ironclad beetle</name>
    <dbReference type="NCBI Taxonomy" id="1661398"/>
    <lineage>
        <taxon>Eukaryota</taxon>
        <taxon>Metazoa</taxon>
        <taxon>Ecdysozoa</taxon>
        <taxon>Arthropoda</taxon>
        <taxon>Hexapoda</taxon>
        <taxon>Insecta</taxon>
        <taxon>Pterygota</taxon>
        <taxon>Neoptera</taxon>
        <taxon>Endopterygota</taxon>
        <taxon>Coleoptera</taxon>
        <taxon>Polyphaga</taxon>
        <taxon>Cucujiformia</taxon>
        <taxon>Tenebrionidae</taxon>
        <taxon>Pimeliinae</taxon>
        <taxon>Asbolus</taxon>
    </lineage>
</organism>
<evidence type="ECO:0000256" key="3">
    <source>
        <dbReference type="SAM" id="Phobius"/>
    </source>
</evidence>
<feature type="transmembrane region" description="Helical" evidence="3">
    <location>
        <begin position="399"/>
        <end position="426"/>
    </location>
</feature>
<feature type="non-terminal residue" evidence="4">
    <location>
        <position position="1"/>
    </location>
</feature>